<dbReference type="NCBIfam" id="NF033445">
    <property type="entry name" value="BREX_PglZ_4"/>
    <property type="match status" value="1"/>
</dbReference>
<name>A0A7C3RKM3_DICTH</name>
<organism evidence="1">
    <name type="scientific">Dictyoglomus thermophilum</name>
    <dbReference type="NCBI Taxonomy" id="14"/>
    <lineage>
        <taxon>Bacteria</taxon>
        <taxon>Pseudomonadati</taxon>
        <taxon>Dictyoglomota</taxon>
        <taxon>Dictyoglomia</taxon>
        <taxon>Dictyoglomales</taxon>
        <taxon>Dictyoglomaceae</taxon>
        <taxon>Dictyoglomus</taxon>
    </lineage>
</organism>
<evidence type="ECO:0000313" key="1">
    <source>
        <dbReference type="EMBL" id="HFX12604.1"/>
    </source>
</evidence>
<comment type="caution">
    <text evidence="1">The sequence shown here is derived from an EMBL/GenBank/DDBJ whole genome shotgun (WGS) entry which is preliminary data.</text>
</comment>
<reference evidence="1" key="1">
    <citation type="journal article" date="2020" name="mSystems">
        <title>Genome- and Community-Level Interaction Insights into Carbon Utilization and Element Cycling Functions of Hydrothermarchaeota in Hydrothermal Sediment.</title>
        <authorList>
            <person name="Zhou Z."/>
            <person name="Liu Y."/>
            <person name="Xu W."/>
            <person name="Pan J."/>
            <person name="Luo Z.H."/>
            <person name="Li M."/>
        </authorList>
    </citation>
    <scope>NUCLEOTIDE SEQUENCE [LARGE SCALE GENOMIC DNA]</scope>
    <source>
        <strain evidence="1">SpSt-81</strain>
    </source>
</reference>
<dbReference type="Pfam" id="PF08665">
    <property type="entry name" value="PglZ"/>
    <property type="match status" value="1"/>
</dbReference>
<gene>
    <name evidence="1" type="primary">pglZ</name>
    <name evidence="1" type="ORF">ENW00_00355</name>
</gene>
<dbReference type="AlphaFoldDB" id="A0A7C3RKM3"/>
<sequence>MDNINDLLRTIEKDRKTSSITYNRFPVRFILLNNYWDLKNLINALRSILDIDFLHLTDFDIFKYYNDAWITIYDIINLINNLNPQKDYLLLSISEYCRFLSDDSFYSLLSSIMSIENTQNNLERRIYIPLIGIKNKFEKIFFDKYPRRREIIPFWILEGKREKYNLYFINFLDKAETQDTLIIENSKDFLNIWEKNLNNYLNIVCLSKTLNTHSDHVISDDIFDVYKIKNYKEYLNHLFYINIPIEYKEEEKDNWEILCKTLQNKKFTNFYELTEDLLNVKKINITDLLKLWVKNDKFHLWLLKNYIINKEEYKETYASRVLKSIESYEIKEILSKYYTLIFEDSKPKNDILEERSNTLKNLLKEDINNIEPIILEIDKILKEKSNILPPDKFKIYLTGTTYFEKSWIMQNYDKVENLKELYPELYYYLEKDVKIVNLKPDQNWILDYFKEYHISRLKNKPTERLLEILNEKNRNEDTFYEWYHSFPKVNNYKIKDEYEKLWIDALSLEFLPLIAGILEEKGYKIEAHIVVSNLPTITEINKFEVIERIDTLDKFIHEKKDPNIYPGLIKEMEIIKNIIKNKLLTGSDNFVILSDHGFTAFSNKVLQNQKLPELKVKENEPRYAVLEKDIALKAKEDIIVYDHDDKKYVIALKYTSFSYPQSLETHGGATPEEVLVPIIYVTKSKVKEKIPSYKIDIPDKEVSIRNPLLIFYITPFIEDVVVKYKGEKFEPIYSEEKKCYTINLSKLKPGTYELTFHIRGYEEKHKIIIKGGIQEKELL</sequence>
<proteinExistence type="predicted"/>
<dbReference type="EMBL" id="DTIN01000007">
    <property type="protein sequence ID" value="HFX12604.1"/>
    <property type="molecule type" value="Genomic_DNA"/>
</dbReference>
<accession>A0A7C3RKM3</accession>
<protein>
    <submittedName>
        <fullName evidence="1">BREX-4 system phosphatase PglZ</fullName>
    </submittedName>
</protein>